<organism evidence="2 3">
    <name type="scientific">Rhizophagus irregularis (strain DAOM 197198w)</name>
    <name type="common">Glomus intraradices</name>
    <dbReference type="NCBI Taxonomy" id="1432141"/>
    <lineage>
        <taxon>Eukaryota</taxon>
        <taxon>Fungi</taxon>
        <taxon>Fungi incertae sedis</taxon>
        <taxon>Mucoromycota</taxon>
        <taxon>Glomeromycotina</taxon>
        <taxon>Glomeromycetes</taxon>
        <taxon>Glomerales</taxon>
        <taxon>Glomeraceae</taxon>
        <taxon>Rhizophagus</taxon>
    </lineage>
</organism>
<dbReference type="Proteomes" id="UP000022910">
    <property type="component" value="Unassembled WGS sequence"/>
</dbReference>
<name>A0A015JWJ4_RHIIW</name>
<dbReference type="EMBL" id="JEMT01013440">
    <property type="protein sequence ID" value="EXX73922.1"/>
    <property type="molecule type" value="Genomic_DNA"/>
</dbReference>
<accession>A0A015JWJ4</accession>
<dbReference type="OrthoDB" id="2444511at2759"/>
<evidence type="ECO:0000256" key="1">
    <source>
        <dbReference type="SAM" id="Coils"/>
    </source>
</evidence>
<proteinExistence type="predicted"/>
<evidence type="ECO:0000313" key="2">
    <source>
        <dbReference type="EMBL" id="EXX73922.1"/>
    </source>
</evidence>
<gene>
    <name evidence="2" type="ORF">RirG_055890</name>
</gene>
<evidence type="ECO:0000313" key="3">
    <source>
        <dbReference type="Proteomes" id="UP000022910"/>
    </source>
</evidence>
<dbReference type="AlphaFoldDB" id="A0A015JWJ4"/>
<keyword evidence="3" id="KW-1185">Reference proteome</keyword>
<comment type="caution">
    <text evidence="2">The sequence shown here is derived from an EMBL/GenBank/DDBJ whole genome shotgun (WGS) entry which is preliminary data.</text>
</comment>
<dbReference type="HOGENOM" id="CLU_028696_1_0_1"/>
<feature type="coiled-coil region" evidence="1">
    <location>
        <begin position="252"/>
        <end position="283"/>
    </location>
</feature>
<sequence length="325" mass="37715">MFDAKEKKAYIYSVKNDRKYDTFSKWITALKNLRLFKGHRSALQLFFWNQILIAHQLHQFLVNQIILHTGKHLQGIFSGTIVQKITDGLEFRFFGREGQLEKKMIIIAKGVLLGYEVCVFDKILQEAHLPFPAKPMKRSLDEIKILTQYIFSLRICYGQNTNGFSDVVYIRGTQLINNAQTTNKEHVPFAFLEKQGQPGEAYRRIDCILVKKLQKTMQQIRQRYLAGINSVKVIHASKDVLAEKVNEQRKIIKLKNETISNIKERLQEKIEKEEIQVSTKIANVVHTVSENIASKNVDISNLHPIFQELIHIQAKKLNGTRYHPM</sequence>
<protein>
    <submittedName>
        <fullName evidence="2">Uncharacterized protein</fullName>
    </submittedName>
</protein>
<keyword evidence="1" id="KW-0175">Coiled coil</keyword>
<reference evidence="2 3" key="1">
    <citation type="submission" date="2014-02" db="EMBL/GenBank/DDBJ databases">
        <title>Single nucleus genome sequencing reveals high similarity among nuclei of an endomycorrhizal fungus.</title>
        <authorList>
            <person name="Lin K."/>
            <person name="Geurts R."/>
            <person name="Zhang Z."/>
            <person name="Limpens E."/>
            <person name="Saunders D.G."/>
            <person name="Mu D."/>
            <person name="Pang E."/>
            <person name="Cao H."/>
            <person name="Cha H."/>
            <person name="Lin T."/>
            <person name="Zhou Q."/>
            <person name="Shang Y."/>
            <person name="Li Y."/>
            <person name="Ivanov S."/>
            <person name="Sharma T."/>
            <person name="Velzen R.V."/>
            <person name="Ruijter N.D."/>
            <person name="Aanen D.K."/>
            <person name="Win J."/>
            <person name="Kamoun S."/>
            <person name="Bisseling T."/>
            <person name="Huang S."/>
        </authorList>
    </citation>
    <scope>NUCLEOTIDE SEQUENCE [LARGE SCALE GENOMIC DNA]</scope>
    <source>
        <strain evidence="3">DAOM197198w</strain>
    </source>
</reference>